<evidence type="ECO:0000259" key="1">
    <source>
        <dbReference type="Pfam" id="PF01636"/>
    </source>
</evidence>
<protein>
    <recommendedName>
        <fullName evidence="1">Aminoglycoside phosphotransferase domain-containing protein</fullName>
    </recommendedName>
</protein>
<dbReference type="InterPro" id="IPR011009">
    <property type="entry name" value="Kinase-like_dom_sf"/>
</dbReference>
<evidence type="ECO:0000313" key="2">
    <source>
        <dbReference type="EMBL" id="RUT45172.1"/>
    </source>
</evidence>
<dbReference type="Gene3D" id="3.90.1200.10">
    <property type="match status" value="1"/>
</dbReference>
<dbReference type="Pfam" id="PF01636">
    <property type="entry name" value="APH"/>
    <property type="match status" value="1"/>
</dbReference>
<sequence>MTLLKVPFDNPSQPFVPLKEIRGKGGVDHMDNSGQYVLPDGTLDDRNIWRRETLNQGMNGKLVERFYVSPERSYVFKPLTNDATEDRELWVYQHILHLFPKIYPQLLASSGPGRGEQSWTIYEDIGPLRHEYSLQHALRVAKEMACWHSRPTTHWDGIPAIGPKPPIEQIASELLVRADEIIVVMKQMGISNRFLEDIRLVAEGQVFTGEKVLCHGDLHLGNYAETESGEIYILDWEHAHPNLPLWDLYHLIDMSHPLFPKQMTSADREAILNCYIDQTAALRGTQGNQNKDSFKQDYYLFAALFSLWMLLLIQGDLRQEITLWPKDKLLTQWEETSSNLMECLELLDAYKVESNYIDKTVNL</sequence>
<dbReference type="InterPro" id="IPR002575">
    <property type="entry name" value="Aminoglycoside_PTrfase"/>
</dbReference>
<accession>A0A433Y6Y8</accession>
<dbReference type="OrthoDB" id="2373207at2"/>
<dbReference type="AlphaFoldDB" id="A0A433Y6Y8"/>
<dbReference type="Proteomes" id="UP000279446">
    <property type="component" value="Unassembled WGS sequence"/>
</dbReference>
<comment type="caution">
    <text evidence="2">The sequence shown here is derived from an EMBL/GenBank/DDBJ whole genome shotgun (WGS) entry which is preliminary data.</text>
</comment>
<keyword evidence="3" id="KW-1185">Reference proteome</keyword>
<organism evidence="2 3">
    <name type="scientific">Paenibacillus anaericanus</name>
    <dbReference type="NCBI Taxonomy" id="170367"/>
    <lineage>
        <taxon>Bacteria</taxon>
        <taxon>Bacillati</taxon>
        <taxon>Bacillota</taxon>
        <taxon>Bacilli</taxon>
        <taxon>Bacillales</taxon>
        <taxon>Paenibacillaceae</taxon>
        <taxon>Paenibacillus</taxon>
    </lineage>
</organism>
<dbReference type="EMBL" id="RZNY01000013">
    <property type="protein sequence ID" value="RUT45172.1"/>
    <property type="molecule type" value="Genomic_DNA"/>
</dbReference>
<evidence type="ECO:0000313" key="3">
    <source>
        <dbReference type="Proteomes" id="UP000279446"/>
    </source>
</evidence>
<reference evidence="2 3" key="1">
    <citation type="submission" date="2018-12" db="EMBL/GenBank/DDBJ databases">
        <authorList>
            <person name="Sun L."/>
            <person name="Chen Z."/>
        </authorList>
    </citation>
    <scope>NUCLEOTIDE SEQUENCE [LARGE SCALE GENOMIC DNA]</scope>
    <source>
        <strain evidence="2 3">DSM 15890</strain>
    </source>
</reference>
<name>A0A433Y6Y8_9BACL</name>
<proteinExistence type="predicted"/>
<feature type="domain" description="Aminoglycoside phosphotransferase" evidence="1">
    <location>
        <begin position="208"/>
        <end position="259"/>
    </location>
</feature>
<gene>
    <name evidence="2" type="ORF">EJP82_15950</name>
</gene>
<dbReference type="SUPFAM" id="SSF56112">
    <property type="entry name" value="Protein kinase-like (PK-like)"/>
    <property type="match status" value="1"/>
</dbReference>